<gene>
    <name evidence="2" type="ORF">HG66A1_44170</name>
</gene>
<evidence type="ECO:0000313" key="2">
    <source>
        <dbReference type="EMBL" id="QDT22609.1"/>
    </source>
</evidence>
<keyword evidence="3" id="KW-1185">Reference proteome</keyword>
<dbReference type="EMBL" id="CP036266">
    <property type="protein sequence ID" value="QDT22609.1"/>
    <property type="molecule type" value="Genomic_DNA"/>
</dbReference>
<evidence type="ECO:0000259" key="1">
    <source>
        <dbReference type="Pfam" id="PF10077"/>
    </source>
</evidence>
<organism evidence="2 3">
    <name type="scientific">Gimesia chilikensis</name>
    <dbReference type="NCBI Taxonomy" id="2605989"/>
    <lineage>
        <taxon>Bacteria</taxon>
        <taxon>Pseudomonadati</taxon>
        <taxon>Planctomycetota</taxon>
        <taxon>Planctomycetia</taxon>
        <taxon>Planctomycetales</taxon>
        <taxon>Planctomycetaceae</taxon>
        <taxon>Gimesia</taxon>
    </lineage>
</organism>
<evidence type="ECO:0000313" key="3">
    <source>
        <dbReference type="Proteomes" id="UP000320421"/>
    </source>
</evidence>
<protein>
    <recommendedName>
        <fullName evidence="1">DUF2314 domain-containing protein</fullName>
    </recommendedName>
</protein>
<reference evidence="2 3" key="1">
    <citation type="submission" date="2019-02" db="EMBL/GenBank/DDBJ databases">
        <title>Deep-cultivation of Planctomycetes and their phenomic and genomic characterization uncovers novel biology.</title>
        <authorList>
            <person name="Wiegand S."/>
            <person name="Jogler M."/>
            <person name="Boedeker C."/>
            <person name="Pinto D."/>
            <person name="Vollmers J."/>
            <person name="Rivas-Marin E."/>
            <person name="Kohn T."/>
            <person name="Peeters S.H."/>
            <person name="Heuer A."/>
            <person name="Rast P."/>
            <person name="Oberbeckmann S."/>
            <person name="Bunk B."/>
            <person name="Jeske O."/>
            <person name="Meyerdierks A."/>
            <person name="Storesund J.E."/>
            <person name="Kallscheuer N."/>
            <person name="Luecker S."/>
            <person name="Lage O.M."/>
            <person name="Pohl T."/>
            <person name="Merkel B.J."/>
            <person name="Hornburger P."/>
            <person name="Mueller R.-W."/>
            <person name="Bruemmer F."/>
            <person name="Labrenz M."/>
            <person name="Spormann A.M."/>
            <person name="Op den Camp H."/>
            <person name="Overmann J."/>
            <person name="Amann R."/>
            <person name="Jetten M.S.M."/>
            <person name="Mascher T."/>
            <person name="Medema M.H."/>
            <person name="Devos D.P."/>
            <person name="Kaster A.-K."/>
            <person name="Ovreas L."/>
            <person name="Rohde M."/>
            <person name="Galperin M.Y."/>
            <person name="Jogler C."/>
        </authorList>
    </citation>
    <scope>NUCLEOTIDE SEQUENCE [LARGE SCALE GENOMIC DNA]</scope>
    <source>
        <strain evidence="2 3">HG66A1</strain>
    </source>
</reference>
<proteinExistence type="predicted"/>
<accession>A0A517PTA8</accession>
<sequence length="173" mass="19581">MRASSLTSLILLTALSLSTGCDNQPPRSGELVEREGEPAITYVKSDDPKMVAAIDKARGSFNQFQTAFEKQQPGQDFFSVKLLVEDGEHQEHVWTTPVRIEAGKYYGTLDNEPYQIKKYVVGDEINIPVDQISDWMYVDDGKLVGGYTLRVVRDSLNEEQRKEFDTTIPFKIE</sequence>
<dbReference type="OrthoDB" id="121776at2"/>
<feature type="domain" description="DUF2314" evidence="1">
    <location>
        <begin position="47"/>
        <end position="167"/>
    </location>
</feature>
<dbReference type="Proteomes" id="UP000320421">
    <property type="component" value="Chromosome"/>
</dbReference>
<dbReference type="AlphaFoldDB" id="A0A517PTA8"/>
<name>A0A517PTA8_9PLAN</name>
<dbReference type="InterPro" id="IPR018756">
    <property type="entry name" value="DUF2314"/>
</dbReference>
<dbReference type="PROSITE" id="PS51257">
    <property type="entry name" value="PROKAR_LIPOPROTEIN"/>
    <property type="match status" value="1"/>
</dbReference>
<dbReference type="RefSeq" id="WP_145188750.1">
    <property type="nucleotide sequence ID" value="NZ_CP036266.1"/>
</dbReference>
<dbReference type="Pfam" id="PF10077">
    <property type="entry name" value="DUF2314"/>
    <property type="match status" value="1"/>
</dbReference>